<organism evidence="1 2">
    <name type="scientific">Desertifilum tharense IPPAS B-1220</name>
    <dbReference type="NCBI Taxonomy" id="1781255"/>
    <lineage>
        <taxon>Bacteria</taxon>
        <taxon>Bacillati</taxon>
        <taxon>Cyanobacteriota</taxon>
        <taxon>Cyanophyceae</taxon>
        <taxon>Desertifilales</taxon>
        <taxon>Desertifilaceae</taxon>
        <taxon>Desertifilum</taxon>
    </lineage>
</organism>
<dbReference type="Proteomes" id="UP000095472">
    <property type="component" value="Chromosome"/>
</dbReference>
<reference evidence="1 2" key="1">
    <citation type="journal article" date="2016" name="Genome Announc.">
        <title>Draft Genome Sequence of the Thermotolerant Cyanobacterium Desertifilum sp. IPPAS B-1220.</title>
        <authorList>
            <person name="Mironov K.S."/>
            <person name="Sinetova M.A."/>
            <person name="Bolatkhan K."/>
            <person name="Zayadan B.K."/>
            <person name="Ustinova V.V."/>
            <person name="Kupriyanova E.V."/>
            <person name="Skrypnik A.N."/>
            <person name="Gogoleva N.E."/>
            <person name="Gogolev Y.V."/>
            <person name="Los D.A."/>
        </authorList>
    </citation>
    <scope>NUCLEOTIDE SEQUENCE [LARGE SCALE GENOMIC DNA]</scope>
    <source>
        <strain evidence="1 2">IPPAS B-1220</strain>
    </source>
</reference>
<evidence type="ECO:0000313" key="2">
    <source>
        <dbReference type="Proteomes" id="UP000095472"/>
    </source>
</evidence>
<name>A0ACD5H0Q1_9CYAN</name>
<evidence type="ECO:0000313" key="1">
    <source>
        <dbReference type="EMBL" id="XPM66805.1"/>
    </source>
</evidence>
<gene>
    <name evidence="1" type="ORF">BH720_017310</name>
</gene>
<dbReference type="EMBL" id="CP182909">
    <property type="protein sequence ID" value="XPM66805.1"/>
    <property type="molecule type" value="Genomic_DNA"/>
</dbReference>
<keyword evidence="2" id="KW-1185">Reference proteome</keyword>
<accession>A0ACD5H0Q1</accession>
<sequence>MGDVLSLSYSLDDRVEYLLTIEPNVPEIPPVTMCFCSIRRNPCGRN</sequence>
<protein>
    <submittedName>
        <fullName evidence="1">Uncharacterized protein</fullName>
    </submittedName>
</protein>
<proteinExistence type="predicted"/>